<keyword evidence="1" id="KW-0175">Coiled coil</keyword>
<sequence length="79" mass="9349">MINKEDLKTIHKTFNSSLKNVKKNLQELNENVIILKGELHSLQSSYQEILIQLKETNIKHNFQTRKLDFTLSRLIDLKK</sequence>
<organism evidence="2 3">
    <name type="scientific">Candidatus Roizmanbacteria bacterium CG_4_8_14_3_um_filter_36_10</name>
    <dbReference type="NCBI Taxonomy" id="1974834"/>
    <lineage>
        <taxon>Bacteria</taxon>
        <taxon>Candidatus Roizmaniibacteriota</taxon>
    </lineage>
</organism>
<feature type="coiled-coil region" evidence="1">
    <location>
        <begin position="11"/>
        <end position="45"/>
    </location>
</feature>
<evidence type="ECO:0000256" key="1">
    <source>
        <dbReference type="SAM" id="Coils"/>
    </source>
</evidence>
<dbReference type="Proteomes" id="UP000229370">
    <property type="component" value="Unassembled WGS sequence"/>
</dbReference>
<protein>
    <submittedName>
        <fullName evidence="2">Uncharacterized protein</fullName>
    </submittedName>
</protein>
<dbReference type="EMBL" id="PFQK01000015">
    <property type="protein sequence ID" value="PJC82227.1"/>
    <property type="molecule type" value="Genomic_DNA"/>
</dbReference>
<dbReference type="AlphaFoldDB" id="A0A2M8GNU4"/>
<gene>
    <name evidence="2" type="ORF">CO007_00565</name>
</gene>
<evidence type="ECO:0000313" key="3">
    <source>
        <dbReference type="Proteomes" id="UP000229370"/>
    </source>
</evidence>
<reference evidence="3" key="1">
    <citation type="submission" date="2017-09" db="EMBL/GenBank/DDBJ databases">
        <title>Depth-based differentiation of microbial function through sediment-hosted aquifers and enrichment of novel symbionts in the deep terrestrial subsurface.</title>
        <authorList>
            <person name="Probst A.J."/>
            <person name="Ladd B."/>
            <person name="Jarett J.K."/>
            <person name="Geller-Mcgrath D.E."/>
            <person name="Sieber C.M.K."/>
            <person name="Emerson J.B."/>
            <person name="Anantharaman K."/>
            <person name="Thomas B.C."/>
            <person name="Malmstrom R."/>
            <person name="Stieglmeier M."/>
            <person name="Klingl A."/>
            <person name="Woyke T."/>
            <person name="Ryan C.M."/>
            <person name="Banfield J.F."/>
        </authorList>
    </citation>
    <scope>NUCLEOTIDE SEQUENCE [LARGE SCALE GENOMIC DNA]</scope>
</reference>
<comment type="caution">
    <text evidence="2">The sequence shown here is derived from an EMBL/GenBank/DDBJ whole genome shotgun (WGS) entry which is preliminary data.</text>
</comment>
<evidence type="ECO:0000313" key="2">
    <source>
        <dbReference type="EMBL" id="PJC82227.1"/>
    </source>
</evidence>
<name>A0A2M8GNU4_9BACT</name>
<accession>A0A2M8GNU4</accession>
<proteinExistence type="predicted"/>